<feature type="region of interest" description="Disordered" evidence="6">
    <location>
        <begin position="322"/>
        <end position="359"/>
    </location>
</feature>
<feature type="transmembrane region" description="Helical" evidence="7">
    <location>
        <begin position="211"/>
        <end position="233"/>
    </location>
</feature>
<evidence type="ECO:0000256" key="7">
    <source>
        <dbReference type="SAM" id="Phobius"/>
    </source>
</evidence>
<sequence length="359" mass="38637">MGVLARLDDYQRRHRWTGFPLAVAYKFFDDQAAYLTALLTYYGFVSLFPLLLFLVALLGTLLSGNPQLQHAVLNSALGEFPVIGDQLGHNIHSFHGNGFALGVGVVGSLYGALGIAQAAQLALNKIFAVPRHARPDPFRSRLKGLKFLSLLALGLLVTTALSAGESQASVFGTRLAVGLRLAAAATAVVLNAGLLMLSYRILARRRLPVRLMYGPALGGACAWQVLQWGGSYYVGHVLKGATATYGLFGIVLGLIAWLYLGAFVYLTTAEICAVRCLHLWPRSLLSPFTDRVHLSPGDLRAYRSYAATESFKGFEKITVHFDHPPHPPLDGGTPESHPPSDGDPKDGHPPPEDGTPESG</sequence>
<dbReference type="RefSeq" id="WP_311697520.1">
    <property type="nucleotide sequence ID" value="NZ_JAVREY010000031.1"/>
</dbReference>
<dbReference type="EMBL" id="JAVREY010000031">
    <property type="protein sequence ID" value="MDT0466055.1"/>
    <property type="molecule type" value="Genomic_DNA"/>
</dbReference>
<keyword evidence="5 7" id="KW-0472">Membrane</keyword>
<evidence type="ECO:0000256" key="4">
    <source>
        <dbReference type="ARBA" id="ARBA00022989"/>
    </source>
</evidence>
<reference evidence="9" key="1">
    <citation type="submission" date="2023-07" db="EMBL/GenBank/DDBJ databases">
        <title>30 novel species of actinomycetes from the DSMZ collection.</title>
        <authorList>
            <person name="Nouioui I."/>
        </authorList>
    </citation>
    <scope>NUCLEOTIDE SEQUENCE [LARGE SCALE GENOMIC DNA]</scope>
    <source>
        <strain evidence="9">DSM 41699</strain>
    </source>
</reference>
<evidence type="ECO:0000256" key="2">
    <source>
        <dbReference type="ARBA" id="ARBA00022475"/>
    </source>
</evidence>
<name>A0ABU2TYL0_9ACTN</name>
<evidence type="ECO:0000313" key="8">
    <source>
        <dbReference type="EMBL" id="MDT0466055.1"/>
    </source>
</evidence>
<evidence type="ECO:0000256" key="5">
    <source>
        <dbReference type="ARBA" id="ARBA00023136"/>
    </source>
</evidence>
<dbReference type="Proteomes" id="UP001183809">
    <property type="component" value="Unassembled WGS sequence"/>
</dbReference>
<feature type="transmembrane region" description="Helical" evidence="7">
    <location>
        <begin position="99"/>
        <end position="123"/>
    </location>
</feature>
<keyword evidence="3 7" id="KW-0812">Transmembrane</keyword>
<feature type="transmembrane region" description="Helical" evidence="7">
    <location>
        <begin position="175"/>
        <end position="199"/>
    </location>
</feature>
<evidence type="ECO:0000256" key="3">
    <source>
        <dbReference type="ARBA" id="ARBA00022692"/>
    </source>
</evidence>
<keyword evidence="4 7" id="KW-1133">Transmembrane helix</keyword>
<accession>A0ABU2TYL0</accession>
<dbReference type="Pfam" id="PF03631">
    <property type="entry name" value="Virul_fac_BrkB"/>
    <property type="match status" value="1"/>
</dbReference>
<evidence type="ECO:0000256" key="6">
    <source>
        <dbReference type="SAM" id="MobiDB-lite"/>
    </source>
</evidence>
<organism evidence="8 9">
    <name type="scientific">Streptomyces gibsoniae</name>
    <dbReference type="NCBI Taxonomy" id="3075529"/>
    <lineage>
        <taxon>Bacteria</taxon>
        <taxon>Bacillati</taxon>
        <taxon>Actinomycetota</taxon>
        <taxon>Actinomycetes</taxon>
        <taxon>Kitasatosporales</taxon>
        <taxon>Streptomycetaceae</taxon>
        <taxon>Streptomyces</taxon>
    </lineage>
</organism>
<dbReference type="InterPro" id="IPR017039">
    <property type="entry name" value="Virul_fac_BrkB"/>
</dbReference>
<evidence type="ECO:0000313" key="9">
    <source>
        <dbReference type="Proteomes" id="UP001183809"/>
    </source>
</evidence>
<feature type="transmembrane region" description="Helical" evidence="7">
    <location>
        <begin position="32"/>
        <end position="58"/>
    </location>
</feature>
<keyword evidence="2" id="KW-1003">Cell membrane</keyword>
<comment type="subcellular location">
    <subcellularLocation>
        <location evidence="1">Cell membrane</location>
        <topology evidence="1">Multi-pass membrane protein</topology>
    </subcellularLocation>
</comment>
<feature type="transmembrane region" description="Helical" evidence="7">
    <location>
        <begin position="245"/>
        <end position="266"/>
    </location>
</feature>
<comment type="caution">
    <text evidence="8">The sequence shown here is derived from an EMBL/GenBank/DDBJ whole genome shotgun (WGS) entry which is preliminary data.</text>
</comment>
<evidence type="ECO:0000256" key="1">
    <source>
        <dbReference type="ARBA" id="ARBA00004651"/>
    </source>
</evidence>
<feature type="compositionally biased region" description="Basic and acidic residues" evidence="6">
    <location>
        <begin position="338"/>
        <end position="351"/>
    </location>
</feature>
<keyword evidence="9" id="KW-1185">Reference proteome</keyword>
<gene>
    <name evidence="8" type="ORF">RM764_24110</name>
</gene>
<proteinExistence type="predicted"/>
<dbReference type="PANTHER" id="PTHR30213">
    <property type="entry name" value="INNER MEMBRANE PROTEIN YHJD"/>
    <property type="match status" value="1"/>
</dbReference>
<protein>
    <submittedName>
        <fullName evidence="8">YhjD/YihY/BrkB family envelope integrity protein</fullName>
    </submittedName>
</protein>
<feature type="transmembrane region" description="Helical" evidence="7">
    <location>
        <begin position="144"/>
        <end position="163"/>
    </location>
</feature>
<dbReference type="PANTHER" id="PTHR30213:SF1">
    <property type="entry name" value="INNER MEMBRANE PROTEIN YHJD"/>
    <property type="match status" value="1"/>
</dbReference>